<dbReference type="InterPro" id="IPR029044">
    <property type="entry name" value="Nucleotide-diphossugar_trans"/>
</dbReference>
<dbReference type="GO" id="GO:0005794">
    <property type="term" value="C:Golgi apparatus"/>
    <property type="evidence" value="ECO:0007669"/>
    <property type="project" value="TreeGrafter"/>
</dbReference>
<protein>
    <submittedName>
        <fullName evidence="11">Alpha-1,3-mannosyltransferase</fullName>
    </submittedName>
</protein>
<reference evidence="11" key="1">
    <citation type="submission" date="2020-06" db="EMBL/GenBank/DDBJ databases">
        <authorList>
            <consortium name="Plant Systems Biology data submission"/>
        </authorList>
    </citation>
    <scope>NUCLEOTIDE SEQUENCE</scope>
    <source>
        <strain evidence="11">D6</strain>
    </source>
</reference>
<evidence type="ECO:0000256" key="7">
    <source>
        <dbReference type="ARBA" id="ARBA00022989"/>
    </source>
</evidence>
<keyword evidence="4" id="KW-0808">Transferase</keyword>
<keyword evidence="5" id="KW-0812">Transmembrane</keyword>
<comment type="caution">
    <text evidence="11">The sequence shown here is derived from an EMBL/GenBank/DDBJ whole genome shotgun (WGS) entry which is preliminary data.</text>
</comment>
<comment type="similarity">
    <text evidence="2">Belongs to the MNN1/MNT family.</text>
</comment>
<evidence type="ECO:0000313" key="12">
    <source>
        <dbReference type="Proteomes" id="UP001153069"/>
    </source>
</evidence>
<evidence type="ECO:0000256" key="1">
    <source>
        <dbReference type="ARBA" id="ARBA00004606"/>
    </source>
</evidence>
<keyword evidence="12" id="KW-1185">Reference proteome</keyword>
<evidence type="ECO:0000256" key="6">
    <source>
        <dbReference type="ARBA" id="ARBA00022968"/>
    </source>
</evidence>
<proteinExistence type="inferred from homology"/>
<organism evidence="11 12">
    <name type="scientific">Seminavis robusta</name>
    <dbReference type="NCBI Taxonomy" id="568900"/>
    <lineage>
        <taxon>Eukaryota</taxon>
        <taxon>Sar</taxon>
        <taxon>Stramenopiles</taxon>
        <taxon>Ochrophyta</taxon>
        <taxon>Bacillariophyta</taxon>
        <taxon>Bacillariophyceae</taxon>
        <taxon>Bacillariophycidae</taxon>
        <taxon>Naviculales</taxon>
        <taxon>Naviculaceae</taxon>
        <taxon>Seminavis</taxon>
    </lineage>
</organism>
<evidence type="ECO:0000256" key="8">
    <source>
        <dbReference type="ARBA" id="ARBA00023136"/>
    </source>
</evidence>
<dbReference type="Gene3D" id="3.90.550.10">
    <property type="entry name" value="Spore Coat Polysaccharide Biosynthesis Protein SpsA, Chain A"/>
    <property type="match status" value="1"/>
</dbReference>
<evidence type="ECO:0000256" key="9">
    <source>
        <dbReference type="ARBA" id="ARBA00023180"/>
    </source>
</evidence>
<evidence type="ECO:0000256" key="5">
    <source>
        <dbReference type="ARBA" id="ARBA00022692"/>
    </source>
</evidence>
<dbReference type="EMBL" id="CAICTM010001362">
    <property type="protein sequence ID" value="CAB9522995.1"/>
    <property type="molecule type" value="Genomic_DNA"/>
</dbReference>
<evidence type="ECO:0000256" key="10">
    <source>
        <dbReference type="SAM" id="MobiDB-lite"/>
    </source>
</evidence>
<evidence type="ECO:0000313" key="11">
    <source>
        <dbReference type="EMBL" id="CAB9522995.1"/>
    </source>
</evidence>
<sequence length="642" mass="72906">MRRANVKAQQHLATNGSSSSRLKPLGVDSSSGLEKLQKRISASMIQRILICLSVAILAKLGLRRVTTVPTPRYPYQSALRQQEQSSKDGDVPELKYTIPLELVQKGQIPLSTRDYSNELISITDKNGKQQESYISLEAFREYGDEIRLLLQMGRDNLSLDNINGDNNSQLAFRKRFHARAPWLRGNPLLDAEWPMSTLPKPIPNSKAIMICAGDPQLAYLKTLVHSIRVIHNSQIPIRIVFQDEKDLTPKSRQEILDSLPEQQQSAHDIQFVDLSQWFNLDAAQLKAGWNLKPFGLLAVAETQIIYLDVDVVLLQSPDTLWSLQGYQQTGAMFFHDRMFLNFKGYYDPGALAQAVQPELSKTAQDIIHYGKTSYITEHVMESGLTLLDKSQRMLGVWAICLLMGRNDVRQYAQAYYIYGDKEMYWIGLETVSEPYSFAKYFPGTYGSVMTNFGGTDVALYPKDEEPKMTRELQRAHEDHRFALCGRIVHFDDAGIPLWSNGGYFTKEEDWASSSKLADQPLNPIWYTDGGIWTEEDFLPKVADAPKQPNWLLSWILKPYNPSAFETLQRAHNDWDAALTKATPLNQHWQTHGGMGVMCLLPNVRGVRALSKDLSSAALQAVKRFFLVDLKSKKYEKYSSLWN</sequence>
<dbReference type="Pfam" id="PF11051">
    <property type="entry name" value="Mannosyl_trans3"/>
    <property type="match status" value="1"/>
</dbReference>
<feature type="compositionally biased region" description="Polar residues" evidence="10">
    <location>
        <begin position="7"/>
        <end position="21"/>
    </location>
</feature>
<keyword evidence="3" id="KW-0328">Glycosyltransferase</keyword>
<keyword evidence="7" id="KW-1133">Transmembrane helix</keyword>
<evidence type="ECO:0000256" key="3">
    <source>
        <dbReference type="ARBA" id="ARBA00022676"/>
    </source>
</evidence>
<dbReference type="InterPro" id="IPR022751">
    <property type="entry name" value="Alpha_mannosyltransferase"/>
</dbReference>
<dbReference type="PANTHER" id="PTHR31392">
    <property type="entry name" value="ALPHA-1,3-MANNOSYLTRANSFERASE MNN1-RELATED"/>
    <property type="match status" value="1"/>
</dbReference>
<accession>A0A9N8EQT8</accession>
<dbReference type="PANTHER" id="PTHR31392:SF1">
    <property type="entry name" value="ALPHA-1,3-MANNOSYLTRANSFERASE MNN1-RELATED"/>
    <property type="match status" value="1"/>
</dbReference>
<dbReference type="GO" id="GO:0006493">
    <property type="term" value="P:protein O-linked glycosylation"/>
    <property type="evidence" value="ECO:0007669"/>
    <property type="project" value="TreeGrafter"/>
</dbReference>
<dbReference type="AlphaFoldDB" id="A0A9N8EQT8"/>
<dbReference type="OrthoDB" id="430354at2759"/>
<feature type="region of interest" description="Disordered" evidence="10">
    <location>
        <begin position="1"/>
        <end position="29"/>
    </location>
</feature>
<dbReference type="GO" id="GO:0000033">
    <property type="term" value="F:alpha-1,3-mannosyltransferase activity"/>
    <property type="evidence" value="ECO:0007669"/>
    <property type="project" value="TreeGrafter"/>
</dbReference>
<keyword evidence="9" id="KW-0325">Glycoprotein</keyword>
<dbReference type="Proteomes" id="UP001153069">
    <property type="component" value="Unassembled WGS sequence"/>
</dbReference>
<keyword evidence="8" id="KW-0472">Membrane</keyword>
<keyword evidence="6" id="KW-0735">Signal-anchor</keyword>
<dbReference type="GO" id="GO:0016020">
    <property type="term" value="C:membrane"/>
    <property type="evidence" value="ECO:0007669"/>
    <property type="project" value="UniProtKB-SubCell"/>
</dbReference>
<gene>
    <name evidence="11" type="ORF">SEMRO_1364_G266490.1</name>
</gene>
<evidence type="ECO:0000256" key="4">
    <source>
        <dbReference type="ARBA" id="ARBA00022679"/>
    </source>
</evidence>
<comment type="subcellular location">
    <subcellularLocation>
        <location evidence="1">Membrane</location>
        <topology evidence="1">Single-pass type II membrane protein</topology>
    </subcellularLocation>
</comment>
<name>A0A9N8EQT8_9STRA</name>
<evidence type="ECO:0000256" key="2">
    <source>
        <dbReference type="ARBA" id="ARBA00009105"/>
    </source>
</evidence>
<dbReference type="SUPFAM" id="SSF53448">
    <property type="entry name" value="Nucleotide-diphospho-sugar transferases"/>
    <property type="match status" value="1"/>
</dbReference>